<feature type="domain" description="Saccharopine dehydrogenase NADP binding" evidence="1">
    <location>
        <begin position="20"/>
        <end position="118"/>
    </location>
</feature>
<gene>
    <name evidence="2" type="ORF">WH95_14580</name>
</gene>
<dbReference type="PANTHER" id="PTHR43796:SF2">
    <property type="entry name" value="CARBOXYNORSPERMIDINE SYNTHASE"/>
    <property type="match status" value="1"/>
</dbReference>
<organism evidence="2 3">
    <name type="scientific">Kiloniella litopenaei</name>
    <dbReference type="NCBI Taxonomy" id="1549748"/>
    <lineage>
        <taxon>Bacteria</taxon>
        <taxon>Pseudomonadati</taxon>
        <taxon>Pseudomonadota</taxon>
        <taxon>Alphaproteobacteria</taxon>
        <taxon>Rhodospirillales</taxon>
        <taxon>Kiloniellaceae</taxon>
        <taxon>Kiloniella</taxon>
    </lineage>
</organism>
<name>A0A0M2R3G5_9PROT</name>
<dbReference type="Gene3D" id="3.40.50.720">
    <property type="entry name" value="NAD(P)-binding Rossmann-like Domain"/>
    <property type="match status" value="1"/>
</dbReference>
<dbReference type="Pfam" id="PF03435">
    <property type="entry name" value="Sacchrp_dh_NADP"/>
    <property type="match status" value="1"/>
</dbReference>
<dbReference type="RefSeq" id="WP_046508520.1">
    <property type="nucleotide sequence ID" value="NZ_LANI01000021.1"/>
</dbReference>
<proteinExistence type="predicted"/>
<accession>A0A0M2R3G5</accession>
<dbReference type="InterPro" id="IPR036291">
    <property type="entry name" value="NAD(P)-bd_dom_sf"/>
</dbReference>
<dbReference type="SUPFAM" id="SSF51735">
    <property type="entry name" value="NAD(P)-binding Rossmann-fold domains"/>
    <property type="match status" value="1"/>
</dbReference>
<sequence length="381" mass="41915">MPRIETSPKTQTTPEIQQSVLILGGYGNFGKRIASALTRDDIPVIIVGRNAEKARIFATQLPDKLVRTACFDVRKDLAHELTRLKPAVVINTCGPFQNSNYDVAKICIETAVPYIDLADGRDFVVGISTLDDRACVAGVPVISGASTVPGLSSAVLDKYRGLFSEIDQMIYGISPGQGAERGLATTQGIMSYLGKKLSSVQGSSASRYGWQDIYRQEFPLLGKRWMANCDIPDLDLLPSHYKIKSLQFSAGMELSLLHFGLWSLSWLIRWGLPLKPEKYAATLLKLSNWFNVFGTSDGGMHIILKGKDNKGQPLTKKWFIIGLDGDGPQIPTIPAIILAKKIVRNERIASGAMPCVGLVSLEDYLQELAPFHIQTFEDETR</sequence>
<dbReference type="PANTHER" id="PTHR43796">
    <property type="entry name" value="CARBOXYNORSPERMIDINE SYNTHASE"/>
    <property type="match status" value="1"/>
</dbReference>
<dbReference type="AlphaFoldDB" id="A0A0M2R3G5"/>
<evidence type="ECO:0000259" key="1">
    <source>
        <dbReference type="Pfam" id="PF03435"/>
    </source>
</evidence>
<evidence type="ECO:0000313" key="2">
    <source>
        <dbReference type="EMBL" id="KKJ76196.1"/>
    </source>
</evidence>
<dbReference type="EMBL" id="LANI01000021">
    <property type="protein sequence ID" value="KKJ76196.1"/>
    <property type="molecule type" value="Genomic_DNA"/>
</dbReference>
<dbReference type="InterPro" id="IPR005097">
    <property type="entry name" value="Sacchrp_dh_NADP-bd"/>
</dbReference>
<keyword evidence="3" id="KW-1185">Reference proteome</keyword>
<protein>
    <recommendedName>
        <fullName evidence="1">Saccharopine dehydrogenase NADP binding domain-containing protein</fullName>
    </recommendedName>
</protein>
<comment type="caution">
    <text evidence="2">The sequence shown here is derived from an EMBL/GenBank/DDBJ whole genome shotgun (WGS) entry which is preliminary data.</text>
</comment>
<dbReference type="STRING" id="1549748.WH95_14580"/>
<dbReference type="Proteomes" id="UP000034491">
    <property type="component" value="Unassembled WGS sequence"/>
</dbReference>
<dbReference type="PATRIC" id="fig|1549748.8.peg.1667"/>
<evidence type="ECO:0000313" key="3">
    <source>
        <dbReference type="Proteomes" id="UP000034491"/>
    </source>
</evidence>
<reference evidence="2 3" key="1">
    <citation type="submission" date="2015-03" db="EMBL/GenBank/DDBJ databases">
        <title>Genome sequence of Kiloniella sp. P1-1, isolated from the gut microflora of Pacific white shrimp, Penaeus vannamei.</title>
        <authorList>
            <person name="Shao Z."/>
            <person name="Wang L."/>
            <person name="Li X."/>
        </authorList>
    </citation>
    <scope>NUCLEOTIDE SEQUENCE [LARGE SCALE GENOMIC DNA]</scope>
    <source>
        <strain evidence="2 3">P1-1</strain>
    </source>
</reference>